<dbReference type="HOGENOM" id="CLU_418903_0_0_1"/>
<evidence type="ECO:0000256" key="7">
    <source>
        <dbReference type="ARBA" id="ARBA00023136"/>
    </source>
</evidence>
<dbReference type="EMBL" id="FR824079">
    <property type="protein sequence ID" value="CCA17438.1"/>
    <property type="molecule type" value="Genomic_DNA"/>
</dbReference>
<reference evidence="10" key="2">
    <citation type="submission" date="2011-02" db="EMBL/GenBank/DDBJ databases">
        <authorList>
            <person name="MacLean D."/>
        </authorList>
    </citation>
    <scope>NUCLEOTIDE SEQUENCE</scope>
</reference>
<dbReference type="PANTHER" id="PTHR15415:SF7">
    <property type="entry name" value="MICOS COMPLEX SUBUNIT MIC60"/>
    <property type="match status" value="1"/>
</dbReference>
<evidence type="ECO:0000256" key="4">
    <source>
        <dbReference type="ARBA" id="ARBA00022792"/>
    </source>
</evidence>
<dbReference type="Pfam" id="PF09731">
    <property type="entry name" value="Mitofilin"/>
    <property type="match status" value="1"/>
</dbReference>
<gene>
    <name evidence="10" type="primary">AlNc14C34G3109</name>
    <name evidence="11" type="synonym">AlNc14C422G11534</name>
    <name evidence="10" type="ORF">ALNC14_035810</name>
    <name evidence="11" type="ORF">ALNC14_129950</name>
</gene>
<keyword evidence="3" id="KW-0812">Transmembrane</keyword>
<evidence type="ECO:0000256" key="9">
    <source>
        <dbReference type="SAM" id="MobiDB-lite"/>
    </source>
</evidence>
<evidence type="ECO:0000313" key="10">
    <source>
        <dbReference type="EMBL" id="CCA17438.1"/>
    </source>
</evidence>
<protein>
    <submittedName>
        <fullName evidence="10">Uncharacterized protein AlNc14C34G3109</fullName>
    </submittedName>
    <submittedName>
        <fullName evidence="11">Uncharacterized protein AlNc14C422G11534</fullName>
    </submittedName>
</protein>
<evidence type="ECO:0000313" key="11">
    <source>
        <dbReference type="EMBL" id="CCA26851.1"/>
    </source>
</evidence>
<comment type="subcellular location">
    <subcellularLocation>
        <location evidence="1">Mitochondrion inner membrane</location>
    </subcellularLocation>
</comment>
<keyword evidence="7" id="KW-0472">Membrane</keyword>
<dbReference type="EMBL" id="FR824465">
    <property type="protein sequence ID" value="CCA26851.1"/>
    <property type="molecule type" value="Genomic_DNA"/>
</dbReference>
<evidence type="ECO:0000256" key="2">
    <source>
        <dbReference type="ARBA" id="ARBA00010877"/>
    </source>
</evidence>
<dbReference type="AlphaFoldDB" id="F0W8I3"/>
<dbReference type="GO" id="GO:0061617">
    <property type="term" value="C:MICOS complex"/>
    <property type="evidence" value="ECO:0007669"/>
    <property type="project" value="TreeGrafter"/>
</dbReference>
<dbReference type="InterPro" id="IPR019133">
    <property type="entry name" value="MIC60"/>
</dbReference>
<evidence type="ECO:0000256" key="1">
    <source>
        <dbReference type="ARBA" id="ARBA00004273"/>
    </source>
</evidence>
<evidence type="ECO:0000256" key="8">
    <source>
        <dbReference type="SAM" id="Coils"/>
    </source>
</evidence>
<sequence length="636" mass="71675">MWRSMSLSSRTLNKISRCRLNAHRLHLRNNSTDANEPTKSKFTGIVAAVALSAPFALLLYSKQYPDWNPPLLHKYAFWKKIHEALHPYYNVVSPLARTDSKPLGIELSPTEKYPVSEKLKKSKNNSENALNQTSAGVESKDEYDNSAPKDAITSEPAMVPVVESAVENPNDNVKESKSHEANMTAENAAAEEIIDQKRQEIDLLTEAITESAEVSESNEGSKAAEDSVVKEMIDQKRQEIDSLKQSVTPSVLLEATVEQIHTVKDALMSEMKQEVTTANEEIEKSYLQDIQALDATALSIRVAQLATEMKHRTKWEAVRLMEALKRMETEAKVKCADMIQRHVERHKDILHRELELQERILSEEHRKDAEEARVSFARELGKKLQCQRQSLLEQLQSTFEREKKLLAQHYDEQLRKKESELDNVVTTERHNRIKELELYRSEIRALNEVLDDSCTYEALSHQIHKASVAALSLSERIEAAVPLYKEIRKLTEIGKDDEFIHEMVTRIPSKVVQHGVTSLPELQRRFKKVKATGRRAAMVPDGSGMAGQLFCTALSYLLIPPAGPIDGEDAEAVYSRADYAIAVGDLHRAVKELECLSGVPAQISEDWMEAAKARLAVEQTAKVMKTHIALLAESCS</sequence>
<keyword evidence="5" id="KW-1133">Transmembrane helix</keyword>
<feature type="coiled-coil region" evidence="8">
    <location>
        <begin position="180"/>
        <end position="207"/>
    </location>
</feature>
<keyword evidence="4" id="KW-0999">Mitochondrion inner membrane</keyword>
<keyword evidence="6" id="KW-0496">Mitochondrion</keyword>
<name>F0W8I3_9STRA</name>
<evidence type="ECO:0000256" key="6">
    <source>
        <dbReference type="ARBA" id="ARBA00023128"/>
    </source>
</evidence>
<keyword evidence="8" id="KW-0175">Coiled coil</keyword>
<feature type="region of interest" description="Disordered" evidence="9">
    <location>
        <begin position="114"/>
        <end position="157"/>
    </location>
</feature>
<dbReference type="GO" id="GO:0042407">
    <property type="term" value="P:cristae formation"/>
    <property type="evidence" value="ECO:0007669"/>
    <property type="project" value="TreeGrafter"/>
</dbReference>
<organism evidence="10">
    <name type="scientific">Albugo laibachii Nc14</name>
    <dbReference type="NCBI Taxonomy" id="890382"/>
    <lineage>
        <taxon>Eukaryota</taxon>
        <taxon>Sar</taxon>
        <taxon>Stramenopiles</taxon>
        <taxon>Oomycota</taxon>
        <taxon>Peronosporomycetes</taxon>
        <taxon>Albuginales</taxon>
        <taxon>Albuginaceae</taxon>
        <taxon>Albugo</taxon>
    </lineage>
</organism>
<reference evidence="10" key="1">
    <citation type="journal article" date="2011" name="PLoS Biol.">
        <title>Gene gain and loss during evolution of obligate parasitism in the white rust pathogen of Arabidopsis thaliana.</title>
        <authorList>
            <person name="Kemen E."/>
            <person name="Gardiner A."/>
            <person name="Schultz-Larsen T."/>
            <person name="Kemen A.C."/>
            <person name="Balmuth A.L."/>
            <person name="Robert-Seilaniantz A."/>
            <person name="Bailey K."/>
            <person name="Holub E."/>
            <person name="Studholme D.J."/>
            <person name="Maclean D."/>
            <person name="Jones J.D."/>
        </authorList>
    </citation>
    <scope>NUCLEOTIDE SEQUENCE</scope>
</reference>
<accession>F0W8I3</accession>
<evidence type="ECO:0000256" key="3">
    <source>
        <dbReference type="ARBA" id="ARBA00022692"/>
    </source>
</evidence>
<comment type="similarity">
    <text evidence="2">Belongs to the MICOS complex subunit Mic60 family.</text>
</comment>
<dbReference type="PANTHER" id="PTHR15415">
    <property type="entry name" value="MITOFILIN"/>
    <property type="match status" value="1"/>
</dbReference>
<proteinExistence type="inferred from homology"/>
<evidence type="ECO:0000256" key="5">
    <source>
        <dbReference type="ARBA" id="ARBA00022989"/>
    </source>
</evidence>